<name>A0A6A4STT6_SCOMX</name>
<proteinExistence type="predicted"/>
<protein>
    <submittedName>
        <fullName evidence="1">Uncharacterized protein</fullName>
    </submittedName>
</protein>
<accession>A0A6A4STT6</accession>
<sequence length="90" mass="9881">MMAVDEEGQAVDQCILGVPQVRAIAPPHVCARPCTRLHDTTWSLVQPSSQSRVTNGHQQANGPAVVPMYSRQEGLVRETLQRTLTSDRSD</sequence>
<dbReference type="EMBL" id="VEVO01000011">
    <property type="protein sequence ID" value="KAF0035518.1"/>
    <property type="molecule type" value="Genomic_DNA"/>
</dbReference>
<comment type="caution">
    <text evidence="1">The sequence shown here is derived from an EMBL/GenBank/DDBJ whole genome shotgun (WGS) entry which is preliminary data.</text>
</comment>
<dbReference type="Proteomes" id="UP000438429">
    <property type="component" value="Unassembled WGS sequence"/>
</dbReference>
<gene>
    <name evidence="1" type="ORF">F2P81_013276</name>
</gene>
<evidence type="ECO:0000313" key="2">
    <source>
        <dbReference type="Proteomes" id="UP000438429"/>
    </source>
</evidence>
<organism evidence="1 2">
    <name type="scientific">Scophthalmus maximus</name>
    <name type="common">Turbot</name>
    <name type="synonym">Psetta maxima</name>
    <dbReference type="NCBI Taxonomy" id="52904"/>
    <lineage>
        <taxon>Eukaryota</taxon>
        <taxon>Metazoa</taxon>
        <taxon>Chordata</taxon>
        <taxon>Craniata</taxon>
        <taxon>Vertebrata</taxon>
        <taxon>Euteleostomi</taxon>
        <taxon>Actinopterygii</taxon>
        <taxon>Neopterygii</taxon>
        <taxon>Teleostei</taxon>
        <taxon>Neoteleostei</taxon>
        <taxon>Acanthomorphata</taxon>
        <taxon>Carangaria</taxon>
        <taxon>Pleuronectiformes</taxon>
        <taxon>Pleuronectoidei</taxon>
        <taxon>Scophthalmidae</taxon>
        <taxon>Scophthalmus</taxon>
    </lineage>
</organism>
<reference evidence="1 2" key="1">
    <citation type="submission" date="2019-06" db="EMBL/GenBank/DDBJ databases">
        <title>Draft genomes of female and male turbot (Scophthalmus maximus).</title>
        <authorList>
            <person name="Xu H."/>
            <person name="Xu X.-W."/>
            <person name="Shao C."/>
            <person name="Chen S."/>
        </authorList>
    </citation>
    <scope>NUCLEOTIDE SEQUENCE [LARGE SCALE GENOMIC DNA]</scope>
    <source>
        <strain evidence="1">Ysfricsl-2016a</strain>
        <tissue evidence="1">Blood</tissue>
    </source>
</reference>
<dbReference type="AlphaFoldDB" id="A0A6A4STT6"/>
<evidence type="ECO:0000313" key="1">
    <source>
        <dbReference type="EMBL" id="KAF0035518.1"/>
    </source>
</evidence>